<keyword evidence="5" id="KW-1185">Reference proteome</keyword>
<reference evidence="4 5" key="1">
    <citation type="submission" date="2023-03" db="EMBL/GenBank/DDBJ databases">
        <title>Draft genome sequence of Streptomyces sp. K1PA1 isolated from peat swamp forest in Thailand.</title>
        <authorList>
            <person name="Klaysubun C."/>
            <person name="Duangmal K."/>
        </authorList>
    </citation>
    <scope>NUCLEOTIDE SEQUENCE [LARGE SCALE GENOMIC DNA]</scope>
    <source>
        <strain evidence="4 5">K1PA1</strain>
    </source>
</reference>
<protein>
    <submittedName>
        <fullName evidence="4">PH domain-containing protein</fullName>
    </submittedName>
</protein>
<evidence type="ECO:0000259" key="3">
    <source>
        <dbReference type="Pfam" id="PF10756"/>
    </source>
</evidence>
<feature type="compositionally biased region" description="Low complexity" evidence="1">
    <location>
        <begin position="141"/>
        <end position="159"/>
    </location>
</feature>
<dbReference type="Proteomes" id="UP001221150">
    <property type="component" value="Unassembled WGS sequence"/>
</dbReference>
<evidence type="ECO:0000313" key="4">
    <source>
        <dbReference type="EMBL" id="MDF3298226.1"/>
    </source>
</evidence>
<comment type="caution">
    <text evidence="4">The sequence shown here is derived from an EMBL/GenBank/DDBJ whole genome shotgun (WGS) entry which is preliminary data.</text>
</comment>
<name>A0ABT6A0Q4_9ACTN</name>
<proteinExistence type="predicted"/>
<feature type="transmembrane region" description="Helical" evidence="2">
    <location>
        <begin position="194"/>
        <end position="215"/>
    </location>
</feature>
<gene>
    <name evidence="4" type="ORF">P3H78_06205</name>
</gene>
<feature type="transmembrane region" description="Helical" evidence="2">
    <location>
        <begin position="27"/>
        <end position="44"/>
    </location>
</feature>
<evidence type="ECO:0000256" key="2">
    <source>
        <dbReference type="SAM" id="Phobius"/>
    </source>
</evidence>
<feature type="domain" description="Low molecular weight protein antigen 6 PH" evidence="3">
    <location>
        <begin position="75"/>
        <end position="142"/>
    </location>
</feature>
<sequence>MTTPEPESPAPQPTAPESSDRVYRSSAGIAGGVLLLAIVAWLGLDALFTGHGRTPWLALAAMILAVPLVVAFTLRPAVHAGPDRLRVRNPFRVVVLPWGQIAVLRSGYTNEAVSKAGTKYQLWALPVSLGARKRAARRTARATAAPRTGAPAGAAAARTGPERAQADQAMDDLRELHETRENAATAQGGVTVRWAYEIVGPALAGAVVLAILLIIG</sequence>
<organism evidence="4 5">
    <name type="scientific">Streptomyces tropicalis</name>
    <dbReference type="NCBI Taxonomy" id="3034234"/>
    <lineage>
        <taxon>Bacteria</taxon>
        <taxon>Bacillati</taxon>
        <taxon>Actinomycetota</taxon>
        <taxon>Actinomycetes</taxon>
        <taxon>Kitasatosporales</taxon>
        <taxon>Streptomycetaceae</taxon>
        <taxon>Streptomyces</taxon>
    </lineage>
</organism>
<feature type="transmembrane region" description="Helical" evidence="2">
    <location>
        <begin position="56"/>
        <end position="78"/>
    </location>
</feature>
<keyword evidence="2" id="KW-0472">Membrane</keyword>
<feature type="compositionally biased region" description="Pro residues" evidence="1">
    <location>
        <begin position="1"/>
        <end position="14"/>
    </location>
</feature>
<dbReference type="RefSeq" id="WP_276107759.1">
    <property type="nucleotide sequence ID" value="NZ_JARJBB010000002.1"/>
</dbReference>
<dbReference type="Pfam" id="PF10756">
    <property type="entry name" value="bPH_6"/>
    <property type="match status" value="1"/>
</dbReference>
<feature type="region of interest" description="Disordered" evidence="1">
    <location>
        <begin position="1"/>
        <end position="20"/>
    </location>
</feature>
<dbReference type="InterPro" id="IPR019692">
    <property type="entry name" value="CFP-6_PH"/>
</dbReference>
<feature type="region of interest" description="Disordered" evidence="1">
    <location>
        <begin position="138"/>
        <end position="168"/>
    </location>
</feature>
<keyword evidence="2" id="KW-1133">Transmembrane helix</keyword>
<keyword evidence="2" id="KW-0812">Transmembrane</keyword>
<accession>A0ABT6A0Q4</accession>
<dbReference type="EMBL" id="JARJBB010000002">
    <property type="protein sequence ID" value="MDF3298226.1"/>
    <property type="molecule type" value="Genomic_DNA"/>
</dbReference>
<evidence type="ECO:0000313" key="5">
    <source>
        <dbReference type="Proteomes" id="UP001221150"/>
    </source>
</evidence>
<evidence type="ECO:0000256" key="1">
    <source>
        <dbReference type="SAM" id="MobiDB-lite"/>
    </source>
</evidence>